<keyword evidence="7 9" id="KW-1133">Transmembrane helix</keyword>
<comment type="catalytic activity">
    <reaction evidence="9">
        <text>Release of signal peptides from bacterial membrane prolipoproteins. Hydrolyzes -Xaa-Yaa-Zaa-|-(S,diacylglyceryl)Cys-, in which Xaa is hydrophobic (preferably Leu), and Yaa (Ala or Ser) and Zaa (Gly or Ala) have small, neutral side chains.</text>
        <dbReference type="EC" id="3.4.23.36"/>
    </reaction>
</comment>
<feature type="transmembrane region" description="Helical" evidence="9">
    <location>
        <begin position="55"/>
        <end position="74"/>
    </location>
</feature>
<keyword evidence="4 9" id="KW-0812">Transmembrane</keyword>
<dbReference type="UniPathway" id="UPA00665"/>
<proteinExistence type="inferred from homology"/>
<dbReference type="EC" id="3.4.23.36" evidence="9"/>
<keyword evidence="6 9" id="KW-0378">Hydrolase</keyword>
<name>A0A450UCH9_9GAMM</name>
<feature type="transmembrane region" description="Helical" evidence="9">
    <location>
        <begin position="108"/>
        <end position="126"/>
    </location>
</feature>
<dbReference type="GO" id="GO:0005886">
    <property type="term" value="C:plasma membrane"/>
    <property type="evidence" value="ECO:0007669"/>
    <property type="project" value="UniProtKB-SubCell"/>
</dbReference>
<dbReference type="PRINTS" id="PR00781">
    <property type="entry name" value="LIPOSIGPTASE"/>
</dbReference>
<evidence type="ECO:0000256" key="2">
    <source>
        <dbReference type="ARBA" id="ARBA00022475"/>
    </source>
</evidence>
<evidence type="ECO:0000256" key="3">
    <source>
        <dbReference type="ARBA" id="ARBA00022670"/>
    </source>
</evidence>
<evidence type="ECO:0000256" key="5">
    <source>
        <dbReference type="ARBA" id="ARBA00022750"/>
    </source>
</evidence>
<comment type="function">
    <text evidence="9">This protein specifically catalyzes the removal of signal peptides from prolipoproteins.</text>
</comment>
<keyword evidence="2 9" id="KW-1003">Cell membrane</keyword>
<feature type="active site" evidence="9">
    <location>
        <position position="154"/>
    </location>
</feature>
<comment type="pathway">
    <text evidence="9">Protein modification; lipoprotein biosynthesis (signal peptide cleavage).</text>
</comment>
<accession>A0A450UCH9</accession>
<keyword evidence="8 9" id="KW-0472">Membrane</keyword>
<dbReference type="GO" id="GO:0006508">
    <property type="term" value="P:proteolysis"/>
    <property type="evidence" value="ECO:0007669"/>
    <property type="project" value="UniProtKB-KW"/>
</dbReference>
<evidence type="ECO:0000256" key="1">
    <source>
        <dbReference type="ARBA" id="ARBA00006139"/>
    </source>
</evidence>
<evidence type="ECO:0000313" key="11">
    <source>
        <dbReference type="EMBL" id="VFJ89980.1"/>
    </source>
</evidence>
<keyword evidence="5 9" id="KW-0064">Aspartyl protease</keyword>
<evidence type="ECO:0000256" key="9">
    <source>
        <dbReference type="HAMAP-Rule" id="MF_00161"/>
    </source>
</evidence>
<evidence type="ECO:0000256" key="10">
    <source>
        <dbReference type="RuleBase" id="RU004181"/>
    </source>
</evidence>
<dbReference type="PANTHER" id="PTHR33695:SF1">
    <property type="entry name" value="LIPOPROTEIN SIGNAL PEPTIDASE"/>
    <property type="match status" value="1"/>
</dbReference>
<protein>
    <recommendedName>
        <fullName evidence="9">Lipoprotein signal peptidase</fullName>
        <ecNumber evidence="9">3.4.23.36</ecNumber>
    </recommendedName>
    <alternativeName>
        <fullName evidence="9">Prolipoprotein signal peptidase</fullName>
    </alternativeName>
    <alternativeName>
        <fullName evidence="9">Signal peptidase II</fullName>
        <shortName evidence="9">SPase II</shortName>
    </alternativeName>
</protein>
<organism evidence="11">
    <name type="scientific">Candidatus Kentrum sp. LFY</name>
    <dbReference type="NCBI Taxonomy" id="2126342"/>
    <lineage>
        <taxon>Bacteria</taxon>
        <taxon>Pseudomonadati</taxon>
        <taxon>Pseudomonadota</taxon>
        <taxon>Gammaproteobacteria</taxon>
        <taxon>Candidatus Kentrum</taxon>
    </lineage>
</organism>
<dbReference type="NCBIfam" id="TIGR00077">
    <property type="entry name" value="lspA"/>
    <property type="match status" value="1"/>
</dbReference>
<comment type="similarity">
    <text evidence="1 9 10">Belongs to the peptidase A8 family.</text>
</comment>
<dbReference type="InterPro" id="IPR001872">
    <property type="entry name" value="Peptidase_A8"/>
</dbReference>
<evidence type="ECO:0000256" key="7">
    <source>
        <dbReference type="ARBA" id="ARBA00022989"/>
    </source>
</evidence>
<dbReference type="HAMAP" id="MF_00161">
    <property type="entry name" value="LspA"/>
    <property type="match status" value="1"/>
</dbReference>
<dbReference type="GO" id="GO:0004190">
    <property type="term" value="F:aspartic-type endopeptidase activity"/>
    <property type="evidence" value="ECO:0007669"/>
    <property type="project" value="UniProtKB-UniRule"/>
</dbReference>
<keyword evidence="3 9" id="KW-0645">Protease</keyword>
<feature type="active site" evidence="9">
    <location>
        <position position="136"/>
    </location>
</feature>
<comment type="subcellular location">
    <subcellularLocation>
        <location evidence="9">Cell membrane</location>
        <topology evidence="9">Multi-pass membrane protein</topology>
    </subcellularLocation>
</comment>
<reference evidence="11" key="1">
    <citation type="submission" date="2019-02" db="EMBL/GenBank/DDBJ databases">
        <authorList>
            <person name="Gruber-Vodicka R. H."/>
            <person name="Seah K. B. B."/>
        </authorList>
    </citation>
    <scope>NUCLEOTIDE SEQUENCE</scope>
    <source>
        <strain evidence="11">BECK_M6</strain>
    </source>
</reference>
<evidence type="ECO:0000256" key="6">
    <source>
        <dbReference type="ARBA" id="ARBA00022801"/>
    </source>
</evidence>
<evidence type="ECO:0000256" key="8">
    <source>
        <dbReference type="ARBA" id="ARBA00023136"/>
    </source>
</evidence>
<dbReference type="AlphaFoldDB" id="A0A450UCH9"/>
<feature type="transmembrane region" description="Helical" evidence="9">
    <location>
        <begin position="80"/>
        <end position="101"/>
    </location>
</feature>
<gene>
    <name evidence="9" type="primary">lspA</name>
    <name evidence="11" type="ORF">BECKLFY1418A_GA0070994_100938</name>
</gene>
<dbReference type="PANTHER" id="PTHR33695">
    <property type="entry name" value="LIPOPROTEIN SIGNAL PEPTIDASE"/>
    <property type="match status" value="1"/>
</dbReference>
<sequence length="179" mass="19784">MTQPMTQSMTDIQHTDHRSTIRIRWLMLAGIVVILDQGAKYLATTMLELHTPVSILPFFNLTLTYNSGAAFSFLSGAGGWQRWLFVGLSIIVSAILIYWLRGVPRGEVRLPVALALVLGGALGNLWDRLAFGAVTDFIDLHYHGWHWPTFNVADSAITVGALVLLTTLGREHVGVSRQD</sequence>
<feature type="transmembrane region" description="Helical" evidence="9">
    <location>
        <begin position="23"/>
        <end position="43"/>
    </location>
</feature>
<evidence type="ECO:0000256" key="4">
    <source>
        <dbReference type="ARBA" id="ARBA00022692"/>
    </source>
</evidence>
<dbReference type="EMBL" id="CAADFH010000009">
    <property type="protein sequence ID" value="VFJ89980.1"/>
    <property type="molecule type" value="Genomic_DNA"/>
</dbReference>
<dbReference type="Pfam" id="PF01252">
    <property type="entry name" value="Peptidase_A8"/>
    <property type="match status" value="1"/>
</dbReference>